<protein>
    <recommendedName>
        <fullName evidence="1">HTH luxR-type domain-containing protein</fullName>
    </recommendedName>
</protein>
<dbReference type="GO" id="GO:0003677">
    <property type="term" value="F:DNA binding"/>
    <property type="evidence" value="ECO:0007669"/>
    <property type="project" value="InterPro"/>
</dbReference>
<dbReference type="SMART" id="SM00421">
    <property type="entry name" value="HTH_LUXR"/>
    <property type="match status" value="1"/>
</dbReference>
<evidence type="ECO:0000313" key="2">
    <source>
        <dbReference type="EMBL" id="PTL72420.1"/>
    </source>
</evidence>
<reference evidence="2 3" key="1">
    <citation type="submission" date="2018-03" db="EMBL/GenBank/DDBJ databases">
        <title>Bacteriophage NCPPB3778 and a type I-E CRISPR drive the evolution of the US Biological Select Agent, Rathayibacter toxicus.</title>
        <authorList>
            <person name="Davis E.W.II."/>
            <person name="Tabima J.F."/>
            <person name="Weisberg A.J."/>
            <person name="Dantas Lopes L."/>
            <person name="Wiseman M.S."/>
            <person name="Wiseman M.S."/>
            <person name="Pupko T."/>
            <person name="Belcher M.S."/>
            <person name="Sechler A.J."/>
            <person name="Tancos M.A."/>
            <person name="Schroeder B.K."/>
            <person name="Murray T.D."/>
            <person name="Luster D.G."/>
            <person name="Schneider W.L."/>
            <person name="Rogers E."/>
            <person name="Andreote F.D."/>
            <person name="Grunwald N.J."/>
            <person name="Putnam M.L."/>
            <person name="Chang J.H."/>
        </authorList>
    </citation>
    <scope>NUCLEOTIDE SEQUENCE [LARGE SCALE GENOMIC DNA]</scope>
    <source>
        <strain evidence="2 3">DSM 15933</strain>
    </source>
</reference>
<proteinExistence type="predicted"/>
<accession>A0A2T4USB3</accession>
<dbReference type="AlphaFoldDB" id="A0A2T4USB3"/>
<dbReference type="InterPro" id="IPR036388">
    <property type="entry name" value="WH-like_DNA-bd_sf"/>
</dbReference>
<evidence type="ECO:0000313" key="3">
    <source>
        <dbReference type="Proteomes" id="UP000241085"/>
    </source>
</evidence>
<dbReference type="Gene3D" id="1.10.10.10">
    <property type="entry name" value="Winged helix-like DNA-binding domain superfamily/Winged helix DNA-binding domain"/>
    <property type="match status" value="1"/>
</dbReference>
<comment type="caution">
    <text evidence="2">The sequence shown here is derived from an EMBL/GenBank/DDBJ whole genome shotgun (WGS) entry which is preliminary data.</text>
</comment>
<dbReference type="InterPro" id="IPR016032">
    <property type="entry name" value="Sig_transdc_resp-reg_C-effctor"/>
</dbReference>
<dbReference type="RefSeq" id="WP_107574126.1">
    <property type="nucleotide sequence ID" value="NZ_PZPL01000001.1"/>
</dbReference>
<keyword evidence="3" id="KW-1185">Reference proteome</keyword>
<sequence>MTQDPVARRLTSAVDDGDWTTVLDLLRSSYTHLVQVEPAILLRALERMPPEVLDRSPRLRIAMAHLGRTLRGDGWVDPAPGRRPLPVPLSAADQLSVWAARGSVARGQGRMEDALRLMADARALLGQLSPLEEASLSAALPELLQEWAHTCEQDSRLEEALALHASAHEWAMVIGHRPMAASTAGSTALLHAVAGRNTAADDRLRRARDLDGTAQPARPVAAVLAEALLRADRLDTDGAVLLLDGLDGTALGERGPAVDFVRGVVARGRPLLSDSVLHDVRASLRVAGPRPGRGHPEILDAVEAFADAPERRVPQDGPLSMMARITAATRALSAQLRGDEATARRLAAPLLDSAECPRVLIPALLAASADPAGEVEEVAALAHAHASFGAFGLLPADRRQRIADELAASGDHDVAGRLRAIGEPAELTPARRRIAYAAARGASAPDIAEENGISVNTVKTQLRAVYRRLGVRSRAELAAALDGIPATSRGDEAPEG</sequence>
<dbReference type="PROSITE" id="PS50043">
    <property type="entry name" value="HTH_LUXR_2"/>
    <property type="match status" value="1"/>
</dbReference>
<dbReference type="InterPro" id="IPR011990">
    <property type="entry name" value="TPR-like_helical_dom_sf"/>
</dbReference>
<organism evidence="2 3">
    <name type="scientific">Rathayibacter caricis DSM 15933</name>
    <dbReference type="NCBI Taxonomy" id="1328867"/>
    <lineage>
        <taxon>Bacteria</taxon>
        <taxon>Bacillati</taxon>
        <taxon>Actinomycetota</taxon>
        <taxon>Actinomycetes</taxon>
        <taxon>Micrococcales</taxon>
        <taxon>Microbacteriaceae</taxon>
        <taxon>Rathayibacter</taxon>
    </lineage>
</organism>
<evidence type="ECO:0000259" key="1">
    <source>
        <dbReference type="PROSITE" id="PS50043"/>
    </source>
</evidence>
<name>A0A2T4USB3_9MICO</name>
<dbReference type="SUPFAM" id="SSF48452">
    <property type="entry name" value="TPR-like"/>
    <property type="match status" value="1"/>
</dbReference>
<dbReference type="EMBL" id="PZPL01000001">
    <property type="protein sequence ID" value="PTL72420.1"/>
    <property type="molecule type" value="Genomic_DNA"/>
</dbReference>
<gene>
    <name evidence="2" type="ORF">C1I63_05860</name>
</gene>
<dbReference type="Pfam" id="PF00196">
    <property type="entry name" value="GerE"/>
    <property type="match status" value="1"/>
</dbReference>
<dbReference type="Proteomes" id="UP000241085">
    <property type="component" value="Unassembled WGS sequence"/>
</dbReference>
<feature type="domain" description="HTH luxR-type" evidence="1">
    <location>
        <begin position="420"/>
        <end position="485"/>
    </location>
</feature>
<dbReference type="SUPFAM" id="SSF46894">
    <property type="entry name" value="C-terminal effector domain of the bipartite response regulators"/>
    <property type="match status" value="1"/>
</dbReference>
<dbReference type="InterPro" id="IPR000792">
    <property type="entry name" value="Tscrpt_reg_LuxR_C"/>
</dbReference>
<dbReference type="GO" id="GO:0006355">
    <property type="term" value="P:regulation of DNA-templated transcription"/>
    <property type="evidence" value="ECO:0007669"/>
    <property type="project" value="InterPro"/>
</dbReference>